<dbReference type="Proteomes" id="UP000520814">
    <property type="component" value="Unassembled WGS sequence"/>
</dbReference>
<gene>
    <name evidence="6" type="ORF">HNQ39_000840</name>
</gene>
<keyword evidence="3" id="KW-0274">FAD</keyword>
<dbReference type="InterPro" id="IPR045170">
    <property type="entry name" value="MTOX"/>
</dbReference>
<evidence type="ECO:0000256" key="3">
    <source>
        <dbReference type="ARBA" id="ARBA00022827"/>
    </source>
</evidence>
<keyword evidence="7" id="KW-1185">Reference proteome</keyword>
<keyword evidence="2" id="KW-0285">Flavoprotein</keyword>
<accession>A0A7W9SNH1</accession>
<dbReference type="EMBL" id="JACHGW010000001">
    <property type="protein sequence ID" value="MBB6049078.1"/>
    <property type="molecule type" value="Genomic_DNA"/>
</dbReference>
<evidence type="ECO:0000256" key="4">
    <source>
        <dbReference type="ARBA" id="ARBA00023002"/>
    </source>
</evidence>
<organism evidence="6 7">
    <name type="scientific">Armatimonas rosea</name>
    <dbReference type="NCBI Taxonomy" id="685828"/>
    <lineage>
        <taxon>Bacteria</taxon>
        <taxon>Bacillati</taxon>
        <taxon>Armatimonadota</taxon>
        <taxon>Armatimonadia</taxon>
        <taxon>Armatimonadales</taxon>
        <taxon>Armatimonadaceae</taxon>
        <taxon>Armatimonas</taxon>
    </lineage>
</organism>
<keyword evidence="4" id="KW-0560">Oxidoreductase</keyword>
<dbReference type="Gene3D" id="3.30.9.10">
    <property type="entry name" value="D-Amino Acid Oxidase, subunit A, domain 2"/>
    <property type="match status" value="1"/>
</dbReference>
<comment type="cofactor">
    <cofactor evidence="1">
        <name>FAD</name>
        <dbReference type="ChEBI" id="CHEBI:57692"/>
    </cofactor>
</comment>
<evidence type="ECO:0000313" key="7">
    <source>
        <dbReference type="Proteomes" id="UP000520814"/>
    </source>
</evidence>
<dbReference type="SUPFAM" id="SSF51905">
    <property type="entry name" value="FAD/NAD(P)-binding domain"/>
    <property type="match status" value="1"/>
</dbReference>
<dbReference type="PROSITE" id="PS51257">
    <property type="entry name" value="PROKAR_LIPOPROTEIN"/>
    <property type="match status" value="1"/>
</dbReference>
<dbReference type="GO" id="GO:0008115">
    <property type="term" value="F:sarcosine oxidase activity"/>
    <property type="evidence" value="ECO:0007669"/>
    <property type="project" value="TreeGrafter"/>
</dbReference>
<name>A0A7W9SNH1_ARMRO</name>
<evidence type="ECO:0000259" key="5">
    <source>
        <dbReference type="Pfam" id="PF01266"/>
    </source>
</evidence>
<dbReference type="Pfam" id="PF01266">
    <property type="entry name" value="DAO"/>
    <property type="match status" value="1"/>
</dbReference>
<evidence type="ECO:0000256" key="1">
    <source>
        <dbReference type="ARBA" id="ARBA00001974"/>
    </source>
</evidence>
<reference evidence="6 7" key="1">
    <citation type="submission" date="2020-08" db="EMBL/GenBank/DDBJ databases">
        <title>Genomic Encyclopedia of Type Strains, Phase IV (KMG-IV): sequencing the most valuable type-strain genomes for metagenomic binning, comparative biology and taxonomic classification.</title>
        <authorList>
            <person name="Goeker M."/>
        </authorList>
    </citation>
    <scope>NUCLEOTIDE SEQUENCE [LARGE SCALE GENOMIC DNA]</scope>
    <source>
        <strain evidence="6 7">DSM 23562</strain>
    </source>
</reference>
<evidence type="ECO:0000256" key="2">
    <source>
        <dbReference type="ARBA" id="ARBA00022630"/>
    </source>
</evidence>
<dbReference type="Gene3D" id="3.50.50.60">
    <property type="entry name" value="FAD/NAD(P)-binding domain"/>
    <property type="match status" value="1"/>
</dbReference>
<dbReference type="GO" id="GO:0050660">
    <property type="term" value="F:flavin adenine dinucleotide binding"/>
    <property type="evidence" value="ECO:0007669"/>
    <property type="project" value="InterPro"/>
</dbReference>
<comment type="caution">
    <text evidence="6">The sequence shown here is derived from an EMBL/GenBank/DDBJ whole genome shotgun (WGS) entry which is preliminary data.</text>
</comment>
<evidence type="ECO:0000313" key="6">
    <source>
        <dbReference type="EMBL" id="MBB6049078.1"/>
    </source>
</evidence>
<sequence>MKVAVVGIGAVGSAACRFLAEAGHTVVGFERFTIGHGMGSSHGESRIIRYAYPEAHYTQLMGQAYPLWDALEQAAGEELFVRCGGLFFAPKNHPELTSMQQALAVNGVAHQLLSAAEVAERYPALVLAEGEQAIWQSDAGFLRAGAVVRAQARLARAAGAELRENIVIESLEELESFDHVIVCAGAWTNTLFPESPLPLTVTRQQVTYLSGELTGYPVWIDAESYWYGFPSDGRIAGVKLARHIPQVPFAPDQPDRPTLTSDDDAARAYAATRFPSLGPEVTHHASCLYTNTPDESFVFDHPRPKTTRVSACSGHGFKFSILMGRLAADSATK</sequence>
<dbReference type="InterPro" id="IPR006076">
    <property type="entry name" value="FAD-dep_OxRdtase"/>
</dbReference>
<dbReference type="InterPro" id="IPR036188">
    <property type="entry name" value="FAD/NAD-bd_sf"/>
</dbReference>
<feature type="domain" description="FAD dependent oxidoreductase" evidence="5">
    <location>
        <begin position="2"/>
        <end position="329"/>
    </location>
</feature>
<dbReference type="RefSeq" id="WP_184192697.1">
    <property type="nucleotide sequence ID" value="NZ_JACHGW010000001.1"/>
</dbReference>
<dbReference type="AlphaFoldDB" id="A0A7W9SNH1"/>
<protein>
    <submittedName>
        <fullName evidence="6">Monomeric sarcosine oxidase</fullName>
    </submittedName>
</protein>
<proteinExistence type="predicted"/>
<dbReference type="PANTHER" id="PTHR10961:SF7">
    <property type="entry name" value="FAD DEPENDENT OXIDOREDUCTASE DOMAIN-CONTAINING PROTEIN"/>
    <property type="match status" value="1"/>
</dbReference>
<dbReference type="NCBIfam" id="NF008425">
    <property type="entry name" value="PRK11259.1"/>
    <property type="match status" value="1"/>
</dbReference>
<dbReference type="PANTHER" id="PTHR10961">
    <property type="entry name" value="PEROXISOMAL SARCOSINE OXIDASE"/>
    <property type="match status" value="1"/>
</dbReference>
<dbReference type="SUPFAM" id="SSF54373">
    <property type="entry name" value="FAD-linked reductases, C-terminal domain"/>
    <property type="match status" value="1"/>
</dbReference>